<keyword evidence="2" id="KW-1133">Transmembrane helix</keyword>
<gene>
    <name evidence="3" type="ORF">EVAR_3938_1</name>
</gene>
<dbReference type="EMBL" id="BGZK01000014">
    <property type="protein sequence ID" value="GBP04594.1"/>
    <property type="molecule type" value="Genomic_DNA"/>
</dbReference>
<evidence type="ECO:0000256" key="2">
    <source>
        <dbReference type="SAM" id="Phobius"/>
    </source>
</evidence>
<feature type="region of interest" description="Disordered" evidence="1">
    <location>
        <begin position="67"/>
        <end position="92"/>
    </location>
</feature>
<name>A0A4C1SRL0_EUMVA</name>
<evidence type="ECO:0000256" key="1">
    <source>
        <dbReference type="SAM" id="MobiDB-lite"/>
    </source>
</evidence>
<keyword evidence="2" id="KW-0812">Transmembrane</keyword>
<evidence type="ECO:0000313" key="3">
    <source>
        <dbReference type="EMBL" id="GBP04594.1"/>
    </source>
</evidence>
<comment type="caution">
    <text evidence="3">The sequence shown here is derived from an EMBL/GenBank/DDBJ whole genome shotgun (WGS) entry which is preliminary data.</text>
</comment>
<keyword evidence="2" id="KW-0472">Membrane</keyword>
<dbReference type="Proteomes" id="UP000299102">
    <property type="component" value="Unassembled WGS sequence"/>
</dbReference>
<organism evidence="3 4">
    <name type="scientific">Eumeta variegata</name>
    <name type="common">Bagworm moth</name>
    <name type="synonym">Eumeta japonica</name>
    <dbReference type="NCBI Taxonomy" id="151549"/>
    <lineage>
        <taxon>Eukaryota</taxon>
        <taxon>Metazoa</taxon>
        <taxon>Ecdysozoa</taxon>
        <taxon>Arthropoda</taxon>
        <taxon>Hexapoda</taxon>
        <taxon>Insecta</taxon>
        <taxon>Pterygota</taxon>
        <taxon>Neoptera</taxon>
        <taxon>Endopterygota</taxon>
        <taxon>Lepidoptera</taxon>
        <taxon>Glossata</taxon>
        <taxon>Ditrysia</taxon>
        <taxon>Tineoidea</taxon>
        <taxon>Psychidae</taxon>
        <taxon>Oiketicinae</taxon>
        <taxon>Eumeta</taxon>
    </lineage>
</organism>
<keyword evidence="4" id="KW-1185">Reference proteome</keyword>
<proteinExistence type="predicted"/>
<feature type="transmembrane region" description="Helical" evidence="2">
    <location>
        <begin position="20"/>
        <end position="36"/>
    </location>
</feature>
<accession>A0A4C1SRL0</accession>
<dbReference type="AlphaFoldDB" id="A0A4C1SRL0"/>
<protein>
    <submittedName>
        <fullName evidence="3">Uncharacterized protein</fullName>
    </submittedName>
</protein>
<reference evidence="3 4" key="1">
    <citation type="journal article" date="2019" name="Commun. Biol.">
        <title>The bagworm genome reveals a unique fibroin gene that provides high tensile strength.</title>
        <authorList>
            <person name="Kono N."/>
            <person name="Nakamura H."/>
            <person name="Ohtoshi R."/>
            <person name="Tomita M."/>
            <person name="Numata K."/>
            <person name="Arakawa K."/>
        </authorList>
    </citation>
    <scope>NUCLEOTIDE SEQUENCE [LARGE SCALE GENOMIC DNA]</scope>
</reference>
<sequence>MPKNDEKDQEGTHSRISYFKIYKCILFTYIKFLSLAKRSRKARSRIRGHNLRAALLCVRARPTLLSPMSNTPRAAGHTKDDRSSGGTSRFPLETVYPYRSGLLQTDGIDRQAAKSEKIDGIVYISRVPLTSNWRSFSLPNR</sequence>
<evidence type="ECO:0000313" key="4">
    <source>
        <dbReference type="Proteomes" id="UP000299102"/>
    </source>
</evidence>